<dbReference type="EMBL" id="PIQG01000002">
    <property type="protein sequence ID" value="RUO78289.1"/>
    <property type="molecule type" value="Genomic_DNA"/>
</dbReference>
<feature type="binding site" evidence="10">
    <location>
        <position position="159"/>
    </location>
    <ligand>
        <name>substrate</name>
    </ligand>
</feature>
<dbReference type="InterPro" id="IPR029052">
    <property type="entry name" value="Metallo-depent_PP-like"/>
</dbReference>
<dbReference type="NCBIfam" id="TIGR01854">
    <property type="entry name" value="lipid_A_lpxH"/>
    <property type="match status" value="1"/>
</dbReference>
<dbReference type="RefSeq" id="WP_126826309.1">
    <property type="nucleotide sequence ID" value="NZ_PIQG01000002.1"/>
</dbReference>
<protein>
    <recommendedName>
        <fullName evidence="10">UDP-2,3-diacylglucosamine hydrolase</fullName>
        <ecNumber evidence="10">3.6.1.54</ecNumber>
    </recommendedName>
    <alternativeName>
        <fullName evidence="10">UDP-2,3-diacylglucosamine diphosphatase</fullName>
    </alternativeName>
</protein>
<reference evidence="12 13" key="1">
    <citation type="journal article" date="2011" name="Front. Microbiol.">
        <title>Genomic signatures of strain selection and enhancement in Bacillus atrophaeus var. globigii, a historical biowarfare simulant.</title>
        <authorList>
            <person name="Gibbons H.S."/>
            <person name="Broomall S.M."/>
            <person name="McNew L.A."/>
            <person name="Daligault H."/>
            <person name="Chapman C."/>
            <person name="Bruce D."/>
            <person name="Karavis M."/>
            <person name="Krepps M."/>
            <person name="McGregor P.A."/>
            <person name="Hong C."/>
            <person name="Park K.H."/>
            <person name="Akmal A."/>
            <person name="Feldman A."/>
            <person name="Lin J.S."/>
            <person name="Chang W.E."/>
            <person name="Higgs B.W."/>
            <person name="Demirev P."/>
            <person name="Lindquist J."/>
            <person name="Liem A."/>
            <person name="Fochler E."/>
            <person name="Read T.D."/>
            <person name="Tapia R."/>
            <person name="Johnson S."/>
            <person name="Bishop-Lilly K.A."/>
            <person name="Detter C."/>
            <person name="Han C."/>
            <person name="Sozhamannan S."/>
            <person name="Rosenzweig C.N."/>
            <person name="Skowronski E.W."/>
        </authorList>
    </citation>
    <scope>NUCLEOTIDE SEQUENCE [LARGE SCALE GENOMIC DNA]</scope>
    <source>
        <strain evidence="12 13">PIT1</strain>
    </source>
</reference>
<keyword evidence="5 10" id="KW-0479">Metal-binding</keyword>
<feature type="binding site" evidence="10">
    <location>
        <position position="10"/>
    </location>
    <ligand>
        <name>Mn(2+)</name>
        <dbReference type="ChEBI" id="CHEBI:29035"/>
        <label>1</label>
    </ligand>
</feature>
<evidence type="ECO:0000256" key="4">
    <source>
        <dbReference type="ARBA" id="ARBA00022556"/>
    </source>
</evidence>
<dbReference type="PANTHER" id="PTHR34990">
    <property type="entry name" value="UDP-2,3-DIACYLGLUCOSAMINE HYDROLASE-RELATED"/>
    <property type="match status" value="1"/>
</dbReference>
<dbReference type="Gene3D" id="3.60.21.10">
    <property type="match status" value="1"/>
</dbReference>
<feature type="binding site" evidence="10">
    <location>
        <position position="113"/>
    </location>
    <ligand>
        <name>Mn(2+)</name>
        <dbReference type="ChEBI" id="CHEBI:29035"/>
        <label>2</label>
    </ligand>
</feature>
<comment type="function">
    <text evidence="10">Hydrolyzes the pyrophosphate bond of UDP-2,3-diacylglucosamine to yield 2,3-diacylglucosamine 1-phosphate (lipid X) and UMP by catalyzing the attack of water at the alpha-P atom. Involved in the biosynthesis of lipid A, a phosphorylated glycolipid that anchors the lipopolysaccharide to the outer membrane of the cell.</text>
</comment>
<dbReference type="AlphaFoldDB" id="A0A432ZK25"/>
<keyword evidence="13" id="KW-1185">Reference proteome</keyword>
<gene>
    <name evidence="10" type="primary">lpxH</name>
    <name evidence="12" type="ORF">CWI83_04450</name>
</gene>
<keyword evidence="9 10" id="KW-0464">Manganese</keyword>
<dbReference type="InterPro" id="IPR004843">
    <property type="entry name" value="Calcineurin-like_PHP"/>
</dbReference>
<keyword evidence="4 10" id="KW-0441">Lipid A biosynthesis</keyword>
<evidence type="ECO:0000256" key="9">
    <source>
        <dbReference type="ARBA" id="ARBA00023211"/>
    </source>
</evidence>
<evidence type="ECO:0000256" key="1">
    <source>
        <dbReference type="ARBA" id="ARBA00022475"/>
    </source>
</evidence>
<evidence type="ECO:0000256" key="2">
    <source>
        <dbReference type="ARBA" id="ARBA00022516"/>
    </source>
</evidence>
<accession>A0A432ZK25</accession>
<dbReference type="SUPFAM" id="SSF56300">
    <property type="entry name" value="Metallo-dependent phosphatases"/>
    <property type="match status" value="1"/>
</dbReference>
<dbReference type="GO" id="GO:0008758">
    <property type="term" value="F:UDP-2,3-diacylglucosamine hydrolase activity"/>
    <property type="evidence" value="ECO:0007669"/>
    <property type="project" value="UniProtKB-UniRule"/>
</dbReference>
<evidence type="ECO:0000313" key="12">
    <source>
        <dbReference type="EMBL" id="RUO78289.1"/>
    </source>
</evidence>
<dbReference type="UniPathway" id="UPA00359">
    <property type="reaction ID" value="UER00480"/>
</dbReference>
<feature type="binding site" evidence="10">
    <location>
        <position position="78"/>
    </location>
    <ligand>
        <name>Mn(2+)</name>
        <dbReference type="ChEBI" id="CHEBI:29035"/>
        <label>2</label>
    </ligand>
</feature>
<evidence type="ECO:0000313" key="13">
    <source>
        <dbReference type="Proteomes" id="UP000288279"/>
    </source>
</evidence>
<keyword evidence="2 10" id="KW-0444">Lipid biosynthesis</keyword>
<comment type="pathway">
    <text evidence="10">Glycolipid biosynthesis; lipid IV(A) biosynthesis; lipid IV(A) from (3R)-3-hydroxytetradecanoyl-[acyl-carrier-protein] and UDP-N-acetyl-alpha-D-glucosamine: step 4/6.</text>
</comment>
<feature type="binding site" evidence="10">
    <location>
        <position position="196"/>
    </location>
    <ligand>
        <name>Mn(2+)</name>
        <dbReference type="ChEBI" id="CHEBI:29035"/>
        <label>2</label>
    </ligand>
</feature>
<feature type="domain" description="Calcineurin-like phosphoesterase" evidence="11">
    <location>
        <begin position="2"/>
        <end position="200"/>
    </location>
</feature>
<dbReference type="NCBIfam" id="NF003743">
    <property type="entry name" value="PRK05340.1"/>
    <property type="match status" value="1"/>
</dbReference>
<comment type="catalytic activity">
    <reaction evidence="10">
        <text>UDP-2-N,3-O-bis[(3R)-3-hydroxytetradecanoyl]-alpha-D-glucosamine + H2O = 2-N,3-O-bis[(3R)-3-hydroxytetradecanoyl]-alpha-D-glucosaminyl 1-phosphate + UMP + 2 H(+)</text>
        <dbReference type="Rhea" id="RHEA:25213"/>
        <dbReference type="ChEBI" id="CHEBI:15377"/>
        <dbReference type="ChEBI" id="CHEBI:15378"/>
        <dbReference type="ChEBI" id="CHEBI:57865"/>
        <dbReference type="ChEBI" id="CHEBI:57957"/>
        <dbReference type="ChEBI" id="CHEBI:78847"/>
        <dbReference type="EC" id="3.6.1.54"/>
    </reaction>
</comment>
<keyword evidence="1 10" id="KW-1003">Cell membrane</keyword>
<feature type="binding site" evidence="10">
    <location>
        <position position="196"/>
    </location>
    <ligand>
        <name>substrate</name>
    </ligand>
</feature>
<feature type="binding site" evidence="10">
    <location>
        <position position="8"/>
    </location>
    <ligand>
        <name>Mn(2+)</name>
        <dbReference type="ChEBI" id="CHEBI:29035"/>
        <label>1</label>
    </ligand>
</feature>
<evidence type="ECO:0000256" key="7">
    <source>
        <dbReference type="ARBA" id="ARBA00023098"/>
    </source>
</evidence>
<feature type="binding site" evidence="10">
    <location>
        <position position="40"/>
    </location>
    <ligand>
        <name>Mn(2+)</name>
        <dbReference type="ChEBI" id="CHEBI:29035"/>
        <label>2</label>
    </ligand>
</feature>
<evidence type="ECO:0000259" key="11">
    <source>
        <dbReference type="Pfam" id="PF00149"/>
    </source>
</evidence>
<dbReference type="GO" id="GO:0030145">
    <property type="term" value="F:manganese ion binding"/>
    <property type="evidence" value="ECO:0007669"/>
    <property type="project" value="UniProtKB-UniRule"/>
</dbReference>
<keyword evidence="8 10" id="KW-0472">Membrane</keyword>
<feature type="binding site" evidence="10">
    <location>
        <position position="163"/>
    </location>
    <ligand>
        <name>substrate</name>
    </ligand>
</feature>
<feature type="binding site" evidence="10">
    <location>
        <position position="121"/>
    </location>
    <ligand>
        <name>substrate</name>
    </ligand>
</feature>
<organism evidence="12 13">
    <name type="scientific">Pseudidiomarina taiwanensis</name>
    <dbReference type="NCBI Taxonomy" id="337250"/>
    <lineage>
        <taxon>Bacteria</taxon>
        <taxon>Pseudomonadati</taxon>
        <taxon>Pseudomonadota</taxon>
        <taxon>Gammaproteobacteria</taxon>
        <taxon>Alteromonadales</taxon>
        <taxon>Idiomarinaceae</taxon>
        <taxon>Pseudidiomarina</taxon>
    </lineage>
</organism>
<dbReference type="Pfam" id="PF00149">
    <property type="entry name" value="Metallophos"/>
    <property type="match status" value="1"/>
</dbReference>
<evidence type="ECO:0000256" key="6">
    <source>
        <dbReference type="ARBA" id="ARBA00022801"/>
    </source>
</evidence>
<keyword evidence="3 10" id="KW-0997">Cell inner membrane</keyword>
<keyword evidence="7 10" id="KW-0443">Lipid metabolism</keyword>
<proteinExistence type="inferred from homology"/>
<dbReference type="HAMAP" id="MF_00575">
    <property type="entry name" value="LpxH"/>
    <property type="match status" value="1"/>
</dbReference>
<sequence>MATWFISDLHLSPSRPDITELFERFCQQLKAGEQLYILGDLVDAWLGDDDQSPFANALRQTLAKLVTRRVEVFFMAGNRDFLIGHRFAADTGITVLPEPHKLELCGQPTLLLHGDSLCTDDVSYQRFRRIIRQRWLIKLLLSLPLRLRMRIATKLRAASKTQQPLTSAQLAIMDVNQSSVKSCFAEHQITLMIHGHTHRPAIHQEHYGTRIVLGDWYQQGSMLRVDENGYELLSQPLPTANH</sequence>
<dbReference type="OrthoDB" id="9783283at2"/>
<dbReference type="CDD" id="cd07398">
    <property type="entry name" value="MPP_YbbF-LpxH"/>
    <property type="match status" value="1"/>
</dbReference>
<comment type="subcellular location">
    <subcellularLocation>
        <location evidence="10">Cell inner membrane</location>
        <topology evidence="10">Peripheral membrane protein</topology>
        <orientation evidence="10">Cytoplasmic side</orientation>
    </subcellularLocation>
</comment>
<keyword evidence="6 10" id="KW-0378">Hydrolase</keyword>
<comment type="cofactor">
    <cofactor evidence="10">
        <name>Mn(2+)</name>
        <dbReference type="ChEBI" id="CHEBI:29035"/>
    </cofactor>
    <text evidence="10">Binds 2 Mn(2+) ions per subunit in a binuclear metal center.</text>
</comment>
<dbReference type="GO" id="GO:0005737">
    <property type="term" value="C:cytoplasm"/>
    <property type="evidence" value="ECO:0007669"/>
    <property type="project" value="InterPro"/>
</dbReference>
<comment type="similarity">
    <text evidence="10">Belongs to the LpxH family.</text>
</comment>
<feature type="binding site" evidence="10">
    <location>
        <begin position="78"/>
        <end position="79"/>
    </location>
    <ligand>
        <name>substrate</name>
    </ligand>
</feature>
<dbReference type="InterPro" id="IPR043461">
    <property type="entry name" value="LpxH-like"/>
</dbReference>
<dbReference type="Proteomes" id="UP000288279">
    <property type="component" value="Unassembled WGS sequence"/>
</dbReference>
<comment type="caution">
    <text evidence="10">Lacks conserved residue(s) required for the propagation of feature annotation.</text>
</comment>
<dbReference type="InterPro" id="IPR010138">
    <property type="entry name" value="UDP-diacylglucosamine_Hdrlase"/>
</dbReference>
<dbReference type="GO" id="GO:0009245">
    <property type="term" value="P:lipid A biosynthetic process"/>
    <property type="evidence" value="ECO:0007669"/>
    <property type="project" value="UniProtKB-UniRule"/>
</dbReference>
<evidence type="ECO:0000256" key="10">
    <source>
        <dbReference type="HAMAP-Rule" id="MF_00575"/>
    </source>
</evidence>
<evidence type="ECO:0000256" key="3">
    <source>
        <dbReference type="ARBA" id="ARBA00022519"/>
    </source>
</evidence>
<evidence type="ECO:0000256" key="5">
    <source>
        <dbReference type="ARBA" id="ARBA00022723"/>
    </source>
</evidence>
<dbReference type="EC" id="3.6.1.54" evidence="10"/>
<feature type="binding site" evidence="10">
    <location>
        <position position="40"/>
    </location>
    <ligand>
        <name>Mn(2+)</name>
        <dbReference type="ChEBI" id="CHEBI:29035"/>
        <label>1</label>
    </ligand>
</feature>
<name>A0A432ZK25_9GAMM</name>
<dbReference type="PANTHER" id="PTHR34990:SF1">
    <property type="entry name" value="UDP-2,3-DIACYLGLUCOSAMINE HYDROLASE"/>
    <property type="match status" value="1"/>
</dbReference>
<comment type="caution">
    <text evidence="12">The sequence shown here is derived from an EMBL/GenBank/DDBJ whole genome shotgun (WGS) entry which is preliminary data.</text>
</comment>
<feature type="binding site" evidence="10">
    <location>
        <position position="198"/>
    </location>
    <ligand>
        <name>Mn(2+)</name>
        <dbReference type="ChEBI" id="CHEBI:29035"/>
        <label>1</label>
    </ligand>
</feature>
<evidence type="ECO:0000256" key="8">
    <source>
        <dbReference type="ARBA" id="ARBA00023136"/>
    </source>
</evidence>
<dbReference type="GO" id="GO:0019897">
    <property type="term" value="C:extrinsic component of plasma membrane"/>
    <property type="evidence" value="ECO:0007669"/>
    <property type="project" value="UniProtKB-UniRule"/>
</dbReference>